<dbReference type="OrthoDB" id="540503at2759"/>
<dbReference type="PANTHER" id="PTHR46936">
    <property type="entry name" value="ARABINOSYLTRANSFERASE XEG113"/>
    <property type="match status" value="1"/>
</dbReference>
<dbReference type="EMBL" id="LFYR01001927">
    <property type="protein sequence ID" value="KMZ58447.1"/>
    <property type="molecule type" value="Genomic_DNA"/>
</dbReference>
<sequence length="186" mass="22011">VMPPIWCRLDRFWFEHPGVIPQTLTKQPFICPMDHVFEISEMAEELLGEEFGPRIEFREYSFLKNPSLPKEVRESIVDVRICKGNFTSCNKNKTGQIGMPKYASDLMIIELLSSYKDIKVIEFSSMDLDFHGFSDNTKEEKFRNRMKRYTSAWCCLPPSMDDKGHIYYDIYWDEKPKSIEKKRIVM</sequence>
<accession>A0A0K9NQS3</accession>
<evidence type="ECO:0000313" key="2">
    <source>
        <dbReference type="Proteomes" id="UP000036987"/>
    </source>
</evidence>
<gene>
    <name evidence="1" type="ORF">ZOSMA_76G00010</name>
</gene>
<evidence type="ECO:0000313" key="1">
    <source>
        <dbReference type="EMBL" id="KMZ58447.1"/>
    </source>
</evidence>
<dbReference type="AlphaFoldDB" id="A0A0K9NQS3"/>
<feature type="non-terminal residue" evidence="1">
    <location>
        <position position="1"/>
    </location>
</feature>
<name>A0A0K9NQS3_ZOSMR</name>
<dbReference type="PANTHER" id="PTHR46936:SF1">
    <property type="entry name" value="ARABINOSYLTRANSFERASE XEG113"/>
    <property type="match status" value="1"/>
</dbReference>
<organism evidence="1 2">
    <name type="scientific">Zostera marina</name>
    <name type="common">Eelgrass</name>
    <dbReference type="NCBI Taxonomy" id="29655"/>
    <lineage>
        <taxon>Eukaryota</taxon>
        <taxon>Viridiplantae</taxon>
        <taxon>Streptophyta</taxon>
        <taxon>Embryophyta</taxon>
        <taxon>Tracheophyta</taxon>
        <taxon>Spermatophyta</taxon>
        <taxon>Magnoliopsida</taxon>
        <taxon>Liliopsida</taxon>
        <taxon>Zosteraceae</taxon>
        <taxon>Zostera</taxon>
    </lineage>
</organism>
<dbReference type="Proteomes" id="UP000036987">
    <property type="component" value="Unassembled WGS sequence"/>
</dbReference>
<dbReference type="InterPro" id="IPR053250">
    <property type="entry name" value="Glycosyltransferase_77"/>
</dbReference>
<comment type="caution">
    <text evidence="1">The sequence shown here is derived from an EMBL/GenBank/DDBJ whole genome shotgun (WGS) entry which is preliminary data.</text>
</comment>
<proteinExistence type="predicted"/>
<reference evidence="2" key="1">
    <citation type="journal article" date="2016" name="Nature">
        <title>The genome of the seagrass Zostera marina reveals angiosperm adaptation to the sea.</title>
        <authorList>
            <person name="Olsen J.L."/>
            <person name="Rouze P."/>
            <person name="Verhelst B."/>
            <person name="Lin Y.-C."/>
            <person name="Bayer T."/>
            <person name="Collen J."/>
            <person name="Dattolo E."/>
            <person name="De Paoli E."/>
            <person name="Dittami S."/>
            <person name="Maumus F."/>
            <person name="Michel G."/>
            <person name="Kersting A."/>
            <person name="Lauritano C."/>
            <person name="Lohaus R."/>
            <person name="Toepel M."/>
            <person name="Tonon T."/>
            <person name="Vanneste K."/>
            <person name="Amirebrahimi M."/>
            <person name="Brakel J."/>
            <person name="Bostroem C."/>
            <person name="Chovatia M."/>
            <person name="Grimwood J."/>
            <person name="Jenkins J.W."/>
            <person name="Jueterbock A."/>
            <person name="Mraz A."/>
            <person name="Stam W.T."/>
            <person name="Tice H."/>
            <person name="Bornberg-Bauer E."/>
            <person name="Green P.J."/>
            <person name="Pearson G.A."/>
            <person name="Procaccini G."/>
            <person name="Duarte C.M."/>
            <person name="Schmutz J."/>
            <person name="Reusch T.B.H."/>
            <person name="Van de Peer Y."/>
        </authorList>
    </citation>
    <scope>NUCLEOTIDE SEQUENCE [LARGE SCALE GENOMIC DNA]</scope>
    <source>
        <strain evidence="2">cv. Finnish</strain>
    </source>
</reference>
<keyword evidence="2" id="KW-1185">Reference proteome</keyword>
<protein>
    <submittedName>
        <fullName evidence="1">Uncharacterized protein</fullName>
    </submittedName>
</protein>